<dbReference type="InterPro" id="IPR002195">
    <property type="entry name" value="Dihydroorotase_CS"/>
</dbReference>
<evidence type="ECO:0000256" key="2">
    <source>
        <dbReference type="ARBA" id="ARBA00010286"/>
    </source>
</evidence>
<dbReference type="RefSeq" id="WP_072952244.1">
    <property type="nucleotide sequence ID" value="NZ_FRCT01000018.1"/>
</dbReference>
<keyword evidence="4 6" id="KW-0378">Hydrolase</keyword>
<comment type="similarity">
    <text evidence="2 6">Belongs to the metallo-dependent hydrolases superfamily. DHOase family. Class I DHOase subfamily.</text>
</comment>
<dbReference type="CDD" id="cd01317">
    <property type="entry name" value="DHOase_IIa"/>
    <property type="match status" value="1"/>
</dbReference>
<dbReference type="GO" id="GO:0044205">
    <property type="term" value="P:'de novo' UMP biosynthetic process"/>
    <property type="evidence" value="ECO:0007669"/>
    <property type="project" value="UniProtKB-UniRule"/>
</dbReference>
<accession>A0A1M7M3W9</accession>
<name>A0A1M7M3W9_RUMFL</name>
<dbReference type="Gene3D" id="2.30.40.10">
    <property type="entry name" value="Urease, subunit C, domain 1"/>
    <property type="match status" value="1"/>
</dbReference>
<feature type="binding site" evidence="6">
    <location>
        <position position="150"/>
    </location>
    <ligand>
        <name>Zn(2+)</name>
        <dbReference type="ChEBI" id="CHEBI:29105"/>
        <label>1</label>
    </ligand>
</feature>
<evidence type="ECO:0000256" key="4">
    <source>
        <dbReference type="ARBA" id="ARBA00022801"/>
    </source>
</evidence>
<dbReference type="InterPro" id="IPR011059">
    <property type="entry name" value="Metal-dep_hydrolase_composite"/>
</dbReference>
<proteinExistence type="inferred from homology"/>
<feature type="binding site" evidence="6">
    <location>
        <position position="61"/>
    </location>
    <ligand>
        <name>Zn(2+)</name>
        <dbReference type="ChEBI" id="CHEBI:29105"/>
        <label>1</label>
    </ligand>
</feature>
<dbReference type="InterPro" id="IPR004722">
    <property type="entry name" value="DHOase"/>
</dbReference>
<feature type="binding site" evidence="6">
    <location>
        <position position="150"/>
    </location>
    <ligand>
        <name>Zn(2+)</name>
        <dbReference type="ChEBI" id="CHEBI:29105"/>
        <label>2</label>
    </ligand>
</feature>
<feature type="binding site" evidence="6">
    <location>
        <position position="307"/>
    </location>
    <ligand>
        <name>substrate</name>
    </ligand>
</feature>
<dbReference type="PROSITE" id="PS00482">
    <property type="entry name" value="DIHYDROOROTASE_1"/>
    <property type="match status" value="1"/>
</dbReference>
<comment type="cofactor">
    <cofactor evidence="6">
        <name>Zn(2+)</name>
        <dbReference type="ChEBI" id="CHEBI:29105"/>
    </cofactor>
    <text evidence="6">Binds 2 Zn(2+) ions per subunit.</text>
</comment>
<dbReference type="UniPathway" id="UPA00070">
    <property type="reaction ID" value="UER00117"/>
</dbReference>
<evidence type="ECO:0000256" key="5">
    <source>
        <dbReference type="ARBA" id="ARBA00022975"/>
    </source>
</evidence>
<dbReference type="Gene3D" id="3.20.20.140">
    <property type="entry name" value="Metal-dependent hydrolases"/>
    <property type="match status" value="1"/>
</dbReference>
<dbReference type="Proteomes" id="UP000184394">
    <property type="component" value="Unassembled WGS sequence"/>
</dbReference>
<dbReference type="NCBIfam" id="TIGR00857">
    <property type="entry name" value="pyrC_multi"/>
    <property type="match status" value="1"/>
</dbReference>
<dbReference type="PANTHER" id="PTHR43668:SF2">
    <property type="entry name" value="ALLANTOINASE"/>
    <property type="match status" value="1"/>
</dbReference>
<dbReference type="PANTHER" id="PTHR43668">
    <property type="entry name" value="ALLANTOINASE"/>
    <property type="match status" value="1"/>
</dbReference>
<evidence type="ECO:0000259" key="7">
    <source>
        <dbReference type="Pfam" id="PF12890"/>
    </source>
</evidence>
<feature type="domain" description="Dihydroorotase catalytic" evidence="7">
    <location>
        <begin position="49"/>
        <end position="234"/>
    </location>
</feature>
<dbReference type="InterPro" id="IPR032466">
    <property type="entry name" value="Metal_Hydrolase"/>
</dbReference>
<keyword evidence="3 6" id="KW-0479">Metal-binding</keyword>
<dbReference type="SUPFAM" id="SSF51338">
    <property type="entry name" value="Composite domain of metallo-dependent hydrolases"/>
    <property type="match status" value="1"/>
</dbReference>
<feature type="binding site" evidence="6">
    <location>
        <position position="93"/>
    </location>
    <ligand>
        <name>substrate</name>
    </ligand>
</feature>
<dbReference type="Pfam" id="PF12890">
    <property type="entry name" value="DHOase"/>
    <property type="match status" value="1"/>
</dbReference>
<organism evidence="8 9">
    <name type="scientific">Ruminococcus flavefaciens</name>
    <dbReference type="NCBI Taxonomy" id="1265"/>
    <lineage>
        <taxon>Bacteria</taxon>
        <taxon>Bacillati</taxon>
        <taxon>Bacillota</taxon>
        <taxon>Clostridia</taxon>
        <taxon>Eubacteriales</taxon>
        <taxon>Oscillospiraceae</taxon>
        <taxon>Ruminococcus</taxon>
    </lineage>
</organism>
<feature type="binding site" evidence="6">
    <location>
        <position position="230"/>
    </location>
    <ligand>
        <name>Zn(2+)</name>
        <dbReference type="ChEBI" id="CHEBI:29105"/>
        <label>2</label>
    </ligand>
</feature>
<dbReference type="EMBL" id="FRCT01000018">
    <property type="protein sequence ID" value="SHM85360.1"/>
    <property type="molecule type" value="Genomic_DNA"/>
</dbReference>
<comment type="caution">
    <text evidence="6">Lacks conserved residue(s) required for the propagation of feature annotation.</text>
</comment>
<dbReference type="OrthoDB" id="9765462at2"/>
<feature type="binding site" evidence="6">
    <location>
        <position position="303"/>
    </location>
    <ligand>
        <name>Zn(2+)</name>
        <dbReference type="ChEBI" id="CHEBI:29105"/>
        <label>1</label>
    </ligand>
</feature>
<feature type="binding site" evidence="6">
    <location>
        <position position="276"/>
    </location>
    <ligand>
        <name>substrate</name>
    </ligand>
</feature>
<dbReference type="AlphaFoldDB" id="A0A1M7M3W9"/>
<dbReference type="GO" id="GO:0008270">
    <property type="term" value="F:zinc ion binding"/>
    <property type="evidence" value="ECO:0007669"/>
    <property type="project" value="UniProtKB-UniRule"/>
</dbReference>
<sequence length="422" mass="45458">MSQILIKNIRAVDTETDMTTDVLISGGKISRIGNDITAEADKVIDGTGLVLMPSLFDMHVHFRDPGLTYKEDILTGCAAALAGGVTGVLAMPNTKPPCDNPETIRYIIDKAEGTGVEVYPVGCITGGMSGNGLCDYEALKAAGCICISDDGRPVENAEMMRKALELSNENGLLVASHCEDLSIINGGIMNKGETSEKLGVKGMDRASEDYITAREMILASSVGARIHICHVSTEGSAAMIRFAKSRGVRVTCETAPHYFMLTDKLLEKRDADYRMNPPLRTPEDVKAIIEAVKDGTIDCIITDHAPHAAEEKADFEKAPNGVVGLETSLAATLTALYHTGEISLNRVVELMCANPRKLLGLEVPAIKEGSTADLVIADINRKWTVVPEKLHSKSHNTVFKGMELTGKPLVTISKGEIRYNEM</sequence>
<dbReference type="GO" id="GO:0006145">
    <property type="term" value="P:purine nucleobase catabolic process"/>
    <property type="evidence" value="ECO:0007669"/>
    <property type="project" value="TreeGrafter"/>
</dbReference>
<gene>
    <name evidence="6" type="primary">pyrC</name>
    <name evidence="8" type="ORF">SAMN04487860_11844</name>
</gene>
<dbReference type="GO" id="GO:0004151">
    <property type="term" value="F:dihydroorotase activity"/>
    <property type="evidence" value="ECO:0007669"/>
    <property type="project" value="UniProtKB-UniRule"/>
</dbReference>
<feature type="binding site" evidence="6">
    <location>
        <position position="177"/>
    </location>
    <ligand>
        <name>Zn(2+)</name>
        <dbReference type="ChEBI" id="CHEBI:29105"/>
        <label>2</label>
    </ligand>
</feature>
<evidence type="ECO:0000256" key="6">
    <source>
        <dbReference type="HAMAP-Rule" id="MF_00220"/>
    </source>
</evidence>
<dbReference type="HAMAP" id="MF_00220_B">
    <property type="entry name" value="PyrC_classI_B"/>
    <property type="match status" value="1"/>
</dbReference>
<comment type="catalytic activity">
    <reaction evidence="6">
        <text>(S)-dihydroorotate + H2O = N-carbamoyl-L-aspartate + H(+)</text>
        <dbReference type="Rhea" id="RHEA:24296"/>
        <dbReference type="ChEBI" id="CHEBI:15377"/>
        <dbReference type="ChEBI" id="CHEBI:15378"/>
        <dbReference type="ChEBI" id="CHEBI:30864"/>
        <dbReference type="ChEBI" id="CHEBI:32814"/>
        <dbReference type="EC" id="3.5.2.3"/>
    </reaction>
</comment>
<feature type="active site" evidence="6">
    <location>
        <position position="303"/>
    </location>
</feature>
<evidence type="ECO:0000256" key="1">
    <source>
        <dbReference type="ARBA" id="ARBA00002368"/>
    </source>
</evidence>
<evidence type="ECO:0000313" key="8">
    <source>
        <dbReference type="EMBL" id="SHM85360.1"/>
    </source>
</evidence>
<protein>
    <recommendedName>
        <fullName evidence="6">Dihydroorotase</fullName>
        <shortName evidence="6">DHOase</shortName>
        <ecNumber evidence="6">3.5.2.3</ecNumber>
    </recommendedName>
</protein>
<comment type="function">
    <text evidence="1 6">Catalyzes the reversible cyclization of carbamoyl aspartate to dihydroorotate.</text>
</comment>
<dbReference type="SUPFAM" id="SSF51556">
    <property type="entry name" value="Metallo-dependent hydrolases"/>
    <property type="match status" value="1"/>
</dbReference>
<dbReference type="GO" id="GO:0004038">
    <property type="term" value="F:allantoinase activity"/>
    <property type="evidence" value="ECO:0007669"/>
    <property type="project" value="TreeGrafter"/>
</dbReference>
<dbReference type="GO" id="GO:0005737">
    <property type="term" value="C:cytoplasm"/>
    <property type="evidence" value="ECO:0007669"/>
    <property type="project" value="TreeGrafter"/>
</dbReference>
<evidence type="ECO:0000256" key="3">
    <source>
        <dbReference type="ARBA" id="ARBA00022723"/>
    </source>
</evidence>
<feature type="binding site" evidence="6">
    <location>
        <begin position="61"/>
        <end position="63"/>
    </location>
    <ligand>
        <name>substrate</name>
    </ligand>
</feature>
<reference evidence="8 9" key="1">
    <citation type="submission" date="2016-11" db="EMBL/GenBank/DDBJ databases">
        <authorList>
            <person name="Jaros S."/>
            <person name="Januszkiewicz K."/>
            <person name="Wedrychowicz H."/>
        </authorList>
    </citation>
    <scope>NUCLEOTIDE SEQUENCE [LARGE SCALE GENOMIC DNA]</scope>
    <source>
        <strain evidence="8 9">Y1</strain>
    </source>
</reference>
<keyword evidence="6" id="KW-0862">Zinc</keyword>
<dbReference type="EC" id="3.5.2.3" evidence="6"/>
<evidence type="ECO:0000313" key="9">
    <source>
        <dbReference type="Proteomes" id="UP000184394"/>
    </source>
</evidence>
<feature type="binding site" evidence="6">
    <location>
        <position position="59"/>
    </location>
    <ligand>
        <name>Zn(2+)</name>
        <dbReference type="ChEBI" id="CHEBI:29105"/>
        <label>1</label>
    </ligand>
</feature>
<keyword evidence="5 6" id="KW-0665">Pyrimidine biosynthesis</keyword>
<comment type="pathway">
    <text evidence="6">Pyrimidine metabolism; UMP biosynthesis via de novo pathway; (S)-dihydroorotate from bicarbonate: step 3/3.</text>
</comment>
<dbReference type="InterPro" id="IPR024403">
    <property type="entry name" value="DHOase_cat"/>
</dbReference>
<dbReference type="InterPro" id="IPR050138">
    <property type="entry name" value="DHOase/Allantoinase_Hydrolase"/>
</dbReference>